<dbReference type="EMBL" id="VOSL01000059">
    <property type="protein sequence ID" value="TXD33784.1"/>
    <property type="molecule type" value="Genomic_DNA"/>
</dbReference>
<evidence type="ECO:0000259" key="10">
    <source>
        <dbReference type="PROSITE" id="PS51198"/>
    </source>
</evidence>
<dbReference type="InterPro" id="IPR027417">
    <property type="entry name" value="P-loop_NTPase"/>
</dbReference>
<dbReference type="InterPro" id="IPR035093">
    <property type="entry name" value="RelE/ParE_toxin_dom_sf"/>
</dbReference>
<dbReference type="GO" id="GO:0043138">
    <property type="term" value="F:3'-5' DNA helicase activity"/>
    <property type="evidence" value="ECO:0007669"/>
    <property type="project" value="UniProtKB-EC"/>
</dbReference>
<dbReference type="PANTHER" id="PTHR11070:SF45">
    <property type="entry name" value="DNA 3'-5' HELICASE"/>
    <property type="match status" value="1"/>
</dbReference>
<dbReference type="OrthoDB" id="5441773at2"/>
<gene>
    <name evidence="11" type="ORF">FRC96_15030</name>
</gene>
<keyword evidence="1 9" id="KW-0547">Nucleotide-binding</keyword>
<dbReference type="GO" id="GO:0016887">
    <property type="term" value="F:ATP hydrolysis activity"/>
    <property type="evidence" value="ECO:0007669"/>
    <property type="project" value="RHEA"/>
</dbReference>
<evidence type="ECO:0000256" key="9">
    <source>
        <dbReference type="PROSITE-ProRule" id="PRU00560"/>
    </source>
</evidence>
<accession>A0A5C6X2R2</accession>
<feature type="binding site" evidence="9">
    <location>
        <begin position="266"/>
        <end position="273"/>
    </location>
    <ligand>
        <name>ATP</name>
        <dbReference type="ChEBI" id="CHEBI:30616"/>
    </ligand>
</feature>
<dbReference type="SUPFAM" id="SSF143011">
    <property type="entry name" value="RelE-like"/>
    <property type="match status" value="1"/>
</dbReference>
<dbReference type="InterPro" id="IPR014017">
    <property type="entry name" value="DNA_helicase_UvrD-like_C"/>
</dbReference>
<dbReference type="GO" id="GO:0005524">
    <property type="term" value="F:ATP binding"/>
    <property type="evidence" value="ECO:0007669"/>
    <property type="project" value="UniProtKB-UniRule"/>
</dbReference>
<dbReference type="InterPro" id="IPR014016">
    <property type="entry name" value="UvrD-like_ATP-bd"/>
</dbReference>
<reference evidence="11 12" key="1">
    <citation type="submission" date="2019-08" db="EMBL/GenBank/DDBJ databases">
        <title>Bradymonadales sp. TMQ2.</title>
        <authorList>
            <person name="Liang Q."/>
        </authorList>
    </citation>
    <scope>NUCLEOTIDE SEQUENCE [LARGE SCALE GENOMIC DNA]</scope>
    <source>
        <strain evidence="11 12">TMQ2</strain>
    </source>
</reference>
<dbReference type="GO" id="GO:0000725">
    <property type="term" value="P:recombinational repair"/>
    <property type="evidence" value="ECO:0007669"/>
    <property type="project" value="TreeGrafter"/>
</dbReference>
<dbReference type="AlphaFoldDB" id="A0A5C6X2R2"/>
<dbReference type="PANTHER" id="PTHR11070">
    <property type="entry name" value="UVRD / RECB / PCRA DNA HELICASE FAMILY MEMBER"/>
    <property type="match status" value="1"/>
</dbReference>
<comment type="catalytic activity">
    <reaction evidence="8">
        <text>ATP + H2O = ADP + phosphate + H(+)</text>
        <dbReference type="Rhea" id="RHEA:13065"/>
        <dbReference type="ChEBI" id="CHEBI:15377"/>
        <dbReference type="ChEBI" id="CHEBI:15378"/>
        <dbReference type="ChEBI" id="CHEBI:30616"/>
        <dbReference type="ChEBI" id="CHEBI:43474"/>
        <dbReference type="ChEBI" id="CHEBI:456216"/>
        <dbReference type="EC" id="5.6.2.4"/>
    </reaction>
</comment>
<comment type="caution">
    <text evidence="11">The sequence shown here is derived from an EMBL/GenBank/DDBJ whole genome shotgun (WGS) entry which is preliminary data.</text>
</comment>
<dbReference type="PROSITE" id="PS51198">
    <property type="entry name" value="UVRD_HELICASE_ATP_BIND"/>
    <property type="match status" value="1"/>
</dbReference>
<dbReference type="SUPFAM" id="SSF52540">
    <property type="entry name" value="P-loop containing nucleoside triphosphate hydrolases"/>
    <property type="match status" value="1"/>
</dbReference>
<dbReference type="Proteomes" id="UP000321046">
    <property type="component" value="Unassembled WGS sequence"/>
</dbReference>
<organism evidence="11 12">
    <name type="scientific">Lujinxingia vulgaris</name>
    <dbReference type="NCBI Taxonomy" id="2600176"/>
    <lineage>
        <taxon>Bacteria</taxon>
        <taxon>Deltaproteobacteria</taxon>
        <taxon>Bradymonadales</taxon>
        <taxon>Lujinxingiaceae</taxon>
        <taxon>Lujinxingia</taxon>
    </lineage>
</organism>
<feature type="domain" description="UvrD-like helicase ATP-binding" evidence="10">
    <location>
        <begin position="245"/>
        <end position="527"/>
    </location>
</feature>
<dbReference type="Gene3D" id="3.40.50.300">
    <property type="entry name" value="P-loop containing nucleotide triphosphate hydrolases"/>
    <property type="match status" value="2"/>
</dbReference>
<dbReference type="GO" id="GO:0005829">
    <property type="term" value="C:cytosol"/>
    <property type="evidence" value="ECO:0007669"/>
    <property type="project" value="TreeGrafter"/>
</dbReference>
<evidence type="ECO:0000256" key="4">
    <source>
        <dbReference type="ARBA" id="ARBA00022840"/>
    </source>
</evidence>
<evidence type="ECO:0000313" key="12">
    <source>
        <dbReference type="Proteomes" id="UP000321046"/>
    </source>
</evidence>
<evidence type="ECO:0000256" key="5">
    <source>
        <dbReference type="ARBA" id="ARBA00023235"/>
    </source>
</evidence>
<keyword evidence="3 9" id="KW-0347">Helicase</keyword>
<keyword evidence="4 9" id="KW-0067">ATP-binding</keyword>
<dbReference type="Pfam" id="PF00580">
    <property type="entry name" value="UvrD-helicase"/>
    <property type="match status" value="1"/>
</dbReference>
<dbReference type="EC" id="5.6.2.4" evidence="7"/>
<evidence type="ECO:0000256" key="6">
    <source>
        <dbReference type="ARBA" id="ARBA00034617"/>
    </source>
</evidence>
<evidence type="ECO:0000256" key="1">
    <source>
        <dbReference type="ARBA" id="ARBA00022741"/>
    </source>
</evidence>
<dbReference type="InterPro" id="IPR000212">
    <property type="entry name" value="DNA_helicase_UvrD/REP"/>
</dbReference>
<evidence type="ECO:0000256" key="7">
    <source>
        <dbReference type="ARBA" id="ARBA00034808"/>
    </source>
</evidence>
<comment type="catalytic activity">
    <reaction evidence="6">
        <text>Couples ATP hydrolysis with the unwinding of duplex DNA by translocating in the 3'-5' direction.</text>
        <dbReference type="EC" id="5.6.2.4"/>
    </reaction>
</comment>
<keyword evidence="5" id="KW-0413">Isomerase</keyword>
<evidence type="ECO:0000256" key="3">
    <source>
        <dbReference type="ARBA" id="ARBA00022806"/>
    </source>
</evidence>
<dbReference type="Gene3D" id="3.30.2310.20">
    <property type="entry name" value="RelE-like"/>
    <property type="match status" value="1"/>
</dbReference>
<sequence>MSALENTFKVALSEDLLDALFKLPRTQQKKVQKFIRGFRRDPTSSAHNYETIQNAADPNMRSVRIDQAYRAIVLAPKQGNVYVMLYVANHDDAYDWAQRRRAEIHPETGSLQVFSVDEERYVEPSEVEDLEAKPLFEEVRDRELRRLGVPDDLLPVVRRLQTVSELEGAAGELPPDVYEALYWLSQGDSLETVLNVVVLDKEQEVDTEDFAKALENPQSQRKFVVVDDENLEQVLNASMEKWRVFLHPMQRKIVELDLNGPIRVLGGAGTGKTVVAMHRAVFLAREKFNAPNDRLLFTTFTSNLARDISENLRKLADPELMRRIEVVHLDQWVSDFLKGQGYARKIEYYQSGSGTLAKLWQEALGGVPAQMELPESFFREEWEYVVQAQGCQSLRDYLRARRTGRGVPLRGAQRRDIWKVFETYRASLNEKGLSERADALRDARALLKEKGDVLPYRAILLDEAQDMGEEAFKLIRQMIPEQRDNDLFIVGDGHQRIYRQPVVMKQCGINIQGRNHAHKLRINYRTTDAIRRFAVGILEGIDVDNLDGEVDQEDGYKSLRPGVSPRIENARDFGDEVDRIEAFIREVEPEDYRDTCLVARTNKRVADYKEALEKRGIPTHTISRQTYDDRSAPGVRVATMHRVKGLEFDRVIIAAVNKGVVPLQYVLDGSQDEMVRADLDTRERALFYVATTRARSEVLVTSYGERSGYLG</sequence>
<evidence type="ECO:0000313" key="11">
    <source>
        <dbReference type="EMBL" id="TXD33784.1"/>
    </source>
</evidence>
<protein>
    <recommendedName>
        <fullName evidence="7">DNA 3'-5' helicase</fullName>
        <ecNumber evidence="7">5.6.2.4</ecNumber>
    </recommendedName>
</protein>
<dbReference type="RefSeq" id="WP_146975589.1">
    <property type="nucleotide sequence ID" value="NZ_VOSL01000059.1"/>
</dbReference>
<evidence type="ECO:0000256" key="2">
    <source>
        <dbReference type="ARBA" id="ARBA00022801"/>
    </source>
</evidence>
<name>A0A5C6X2R2_9DELT</name>
<keyword evidence="2 9" id="KW-0378">Hydrolase</keyword>
<dbReference type="GO" id="GO:0003677">
    <property type="term" value="F:DNA binding"/>
    <property type="evidence" value="ECO:0007669"/>
    <property type="project" value="InterPro"/>
</dbReference>
<evidence type="ECO:0000256" key="8">
    <source>
        <dbReference type="ARBA" id="ARBA00048988"/>
    </source>
</evidence>
<dbReference type="Pfam" id="PF13361">
    <property type="entry name" value="UvrD_C"/>
    <property type="match status" value="2"/>
</dbReference>
<proteinExistence type="predicted"/>